<dbReference type="SMART" id="SM00504">
    <property type="entry name" value="Ubox"/>
    <property type="match status" value="1"/>
</dbReference>
<dbReference type="InterPro" id="IPR019734">
    <property type="entry name" value="TPR_rpt"/>
</dbReference>
<keyword evidence="5" id="KW-0833">Ubl conjugation pathway</keyword>
<organism evidence="7">
    <name type="scientific">Tetraselmis chuii</name>
    <dbReference type="NCBI Taxonomy" id="63592"/>
    <lineage>
        <taxon>Eukaryota</taxon>
        <taxon>Viridiplantae</taxon>
        <taxon>Chlorophyta</taxon>
        <taxon>core chlorophytes</taxon>
        <taxon>Chlorodendrophyceae</taxon>
        <taxon>Chlorodendrales</taxon>
        <taxon>Chlorodendraceae</taxon>
        <taxon>Tetraselmis</taxon>
    </lineage>
</organism>
<name>A0A7S1T250_9CHLO</name>
<dbReference type="Pfam" id="PF04564">
    <property type="entry name" value="U-box"/>
    <property type="match status" value="1"/>
</dbReference>
<dbReference type="UniPathway" id="UPA00143"/>
<dbReference type="AlphaFoldDB" id="A0A7S1T250"/>
<accession>A0A7S1T250</accession>
<gene>
    <name evidence="7" type="ORF">TCHU04912_LOCUS16071</name>
</gene>
<dbReference type="GO" id="GO:0051087">
    <property type="term" value="F:protein-folding chaperone binding"/>
    <property type="evidence" value="ECO:0007669"/>
    <property type="project" value="TreeGrafter"/>
</dbReference>
<evidence type="ECO:0000256" key="4">
    <source>
        <dbReference type="ARBA" id="ARBA00022737"/>
    </source>
</evidence>
<dbReference type="PANTHER" id="PTHR46803:SF2">
    <property type="entry name" value="E3 UBIQUITIN-PROTEIN LIGASE CHIP"/>
    <property type="match status" value="1"/>
</dbReference>
<evidence type="ECO:0000256" key="3">
    <source>
        <dbReference type="ARBA" id="ARBA00022679"/>
    </source>
</evidence>
<evidence type="ECO:0000256" key="5">
    <source>
        <dbReference type="ARBA" id="ARBA00022786"/>
    </source>
</evidence>
<dbReference type="Gene3D" id="3.30.40.10">
    <property type="entry name" value="Zinc/RING finger domain, C3HC4 (zinc finger)"/>
    <property type="match status" value="1"/>
</dbReference>
<dbReference type="GO" id="GO:0045862">
    <property type="term" value="P:positive regulation of proteolysis"/>
    <property type="evidence" value="ECO:0007669"/>
    <property type="project" value="TreeGrafter"/>
</dbReference>
<dbReference type="SUPFAM" id="SSF48452">
    <property type="entry name" value="TPR-like"/>
    <property type="match status" value="1"/>
</dbReference>
<dbReference type="GO" id="GO:0000209">
    <property type="term" value="P:protein polyubiquitination"/>
    <property type="evidence" value="ECO:0007669"/>
    <property type="project" value="TreeGrafter"/>
</dbReference>
<dbReference type="GO" id="GO:0006515">
    <property type="term" value="P:protein quality control for misfolded or incompletely synthesized proteins"/>
    <property type="evidence" value="ECO:0007669"/>
    <property type="project" value="TreeGrafter"/>
</dbReference>
<dbReference type="SMART" id="SM00028">
    <property type="entry name" value="TPR"/>
    <property type="match status" value="3"/>
</dbReference>
<keyword evidence="3" id="KW-0808">Transferase</keyword>
<dbReference type="Gene3D" id="1.25.40.10">
    <property type="entry name" value="Tetratricopeptide repeat domain"/>
    <property type="match status" value="1"/>
</dbReference>
<keyword evidence="4" id="KW-0677">Repeat</keyword>
<dbReference type="GO" id="GO:0061630">
    <property type="term" value="F:ubiquitin protein ligase activity"/>
    <property type="evidence" value="ECO:0007669"/>
    <property type="project" value="UniProtKB-EC"/>
</dbReference>
<dbReference type="EC" id="2.3.2.27" evidence="2"/>
<dbReference type="InterPro" id="IPR003613">
    <property type="entry name" value="Ubox_domain"/>
</dbReference>
<evidence type="ECO:0000259" key="6">
    <source>
        <dbReference type="PROSITE" id="PS51698"/>
    </source>
</evidence>
<comment type="catalytic activity">
    <reaction evidence="1">
        <text>S-ubiquitinyl-[E2 ubiquitin-conjugating enzyme]-L-cysteine + [acceptor protein]-L-lysine = [E2 ubiquitin-conjugating enzyme]-L-cysteine + N(6)-ubiquitinyl-[acceptor protein]-L-lysine.</text>
        <dbReference type="EC" id="2.3.2.27"/>
    </reaction>
</comment>
<dbReference type="SUPFAM" id="SSF57850">
    <property type="entry name" value="RING/U-box"/>
    <property type="match status" value="1"/>
</dbReference>
<dbReference type="InterPro" id="IPR011990">
    <property type="entry name" value="TPR-like_helical_dom_sf"/>
</dbReference>
<dbReference type="GO" id="GO:0005737">
    <property type="term" value="C:cytoplasm"/>
    <property type="evidence" value="ECO:0007669"/>
    <property type="project" value="TreeGrafter"/>
</dbReference>
<dbReference type="InterPro" id="IPR013083">
    <property type="entry name" value="Znf_RING/FYVE/PHD"/>
</dbReference>
<dbReference type="GO" id="GO:0043161">
    <property type="term" value="P:proteasome-mediated ubiquitin-dependent protein catabolic process"/>
    <property type="evidence" value="ECO:0007669"/>
    <property type="project" value="TreeGrafter"/>
</dbReference>
<dbReference type="PANTHER" id="PTHR46803">
    <property type="entry name" value="E3 UBIQUITIN-PROTEIN LIGASE CHIP"/>
    <property type="match status" value="1"/>
</dbReference>
<proteinExistence type="predicted"/>
<dbReference type="PROSITE" id="PS51698">
    <property type="entry name" value="U_BOX"/>
    <property type="match status" value="1"/>
</dbReference>
<reference evidence="7" key="1">
    <citation type="submission" date="2021-01" db="EMBL/GenBank/DDBJ databases">
        <authorList>
            <person name="Corre E."/>
            <person name="Pelletier E."/>
            <person name="Niang G."/>
            <person name="Scheremetjew M."/>
            <person name="Finn R."/>
            <person name="Kale V."/>
            <person name="Holt S."/>
            <person name="Cochrane G."/>
            <person name="Meng A."/>
            <person name="Brown T."/>
            <person name="Cohen L."/>
        </authorList>
    </citation>
    <scope>NUCLEOTIDE SEQUENCE</scope>
    <source>
        <strain evidence="7">PLY429</strain>
    </source>
</reference>
<evidence type="ECO:0000256" key="2">
    <source>
        <dbReference type="ARBA" id="ARBA00012483"/>
    </source>
</evidence>
<protein>
    <recommendedName>
        <fullName evidence="2">RING-type E3 ubiquitin transferase</fullName>
        <ecNumber evidence="2">2.3.2.27</ecNumber>
    </recommendedName>
</protein>
<evidence type="ECO:0000313" key="7">
    <source>
        <dbReference type="EMBL" id="CAD9213832.1"/>
    </source>
</evidence>
<dbReference type="EMBL" id="HBGG01030831">
    <property type="protein sequence ID" value="CAD9213832.1"/>
    <property type="molecule type" value="Transcribed_RNA"/>
</dbReference>
<dbReference type="GO" id="GO:0071218">
    <property type="term" value="P:cellular response to misfolded protein"/>
    <property type="evidence" value="ECO:0007669"/>
    <property type="project" value="TreeGrafter"/>
</dbReference>
<evidence type="ECO:0000256" key="1">
    <source>
        <dbReference type="ARBA" id="ARBA00000900"/>
    </source>
</evidence>
<sequence length="274" mass="31161">MAPAATSQEMKLAEACKAEGNRRFGLQKYAAAIESYTEAICHAPEWDVLYINRALCHKKRSDWEAVRADSQRALDLFSESVKSHFFLGVALLELGAPKQRAIDHLIKALELAREKGDKMKDDIWRELARAKYTQWQEVSSVRKAKRKRLQHRLETVMQRELEAAVGTSEEQAVRDDIETMEEALRSVSREDEAGEIPAAYVCRLTMDIFRDPVMTPSGLSYERSALLEHLHKVGKFDPVTRSTMGSSQLVTNLGLRSAAHQYLDDHPWAWAECM</sequence>
<feature type="domain" description="U-box" evidence="6">
    <location>
        <begin position="195"/>
        <end position="269"/>
    </location>
</feature>